<evidence type="ECO:0000313" key="12">
    <source>
        <dbReference type="EMBL" id="APH74558.1"/>
    </source>
</evidence>
<comment type="function">
    <text evidence="1 9">This protein is a component of the acetyl coenzyme A carboxylase complex; first, biotin carboxylase catalyzes the carboxylation of the carrier protein and then the transcarboxylase transfers the carboxyl group to form malonyl-CoA.</text>
</comment>
<keyword evidence="13" id="KW-1185">Reference proteome</keyword>
<dbReference type="OrthoDB" id="9811735at2"/>
<accession>A0A1L3SYT6</accession>
<dbReference type="NCBIfam" id="TIGR00531">
    <property type="entry name" value="BCCP"/>
    <property type="match status" value="1"/>
</dbReference>
<feature type="region of interest" description="Disordered" evidence="10">
    <location>
        <begin position="51"/>
        <end position="98"/>
    </location>
</feature>
<dbReference type="STRING" id="1670800.BSQ44_11755"/>
<dbReference type="RefSeq" id="WP_072608016.1">
    <property type="nucleotide sequence ID" value="NZ_CP018171.1"/>
</dbReference>
<keyword evidence="4 9" id="KW-0444">Lipid biosynthesis</keyword>
<evidence type="ECO:0000256" key="2">
    <source>
        <dbReference type="ARBA" id="ARBA00005194"/>
    </source>
</evidence>
<evidence type="ECO:0000256" key="4">
    <source>
        <dbReference type="ARBA" id="ARBA00022516"/>
    </source>
</evidence>
<dbReference type="AlphaFoldDB" id="A0A1L3SYT6"/>
<keyword evidence="5 9" id="KW-0276">Fatty acid metabolism</keyword>
<evidence type="ECO:0000256" key="7">
    <source>
        <dbReference type="ARBA" id="ARBA00023160"/>
    </source>
</evidence>
<dbReference type="Gene3D" id="2.40.50.100">
    <property type="match status" value="1"/>
</dbReference>
<reference evidence="13" key="1">
    <citation type="submission" date="2016-11" db="EMBL/GenBank/DDBJ databases">
        <title>Mesorhizobium oceanicum sp. nov., isolated from deep seawater in South China Sea.</title>
        <authorList>
            <person name="Fu G.-Y."/>
        </authorList>
    </citation>
    <scope>NUCLEOTIDE SEQUENCE [LARGE SCALE GENOMIC DNA]</scope>
    <source>
        <strain evidence="13">B7</strain>
    </source>
</reference>
<evidence type="ECO:0000256" key="1">
    <source>
        <dbReference type="ARBA" id="ARBA00003761"/>
    </source>
</evidence>
<evidence type="ECO:0000256" key="5">
    <source>
        <dbReference type="ARBA" id="ARBA00022832"/>
    </source>
</evidence>
<sequence length="155" mass="16577">MATKNPVVDQQLIRDLAGILNETNLSEIEVEQGDLRVRVSRQNAPIHAFANAPAPQYQERPSGASQVAPAATTPAPPSDKIVPSPMVGTAYAAPSPGSPPFVEIGQKVREGQTLLIIEAMKTMNQIPSPRAGTVTQILFEDTQPVEYGEPLVVIE</sequence>
<dbReference type="PROSITE" id="PS00188">
    <property type="entry name" value="BIOTIN"/>
    <property type="match status" value="1"/>
</dbReference>
<dbReference type="EMBL" id="CP018171">
    <property type="protein sequence ID" value="APH74558.1"/>
    <property type="molecule type" value="Genomic_DNA"/>
</dbReference>
<evidence type="ECO:0000256" key="3">
    <source>
        <dbReference type="ARBA" id="ARBA00017562"/>
    </source>
</evidence>
<dbReference type="GO" id="GO:0009317">
    <property type="term" value="C:acetyl-CoA carboxylase complex"/>
    <property type="evidence" value="ECO:0007669"/>
    <property type="project" value="InterPro"/>
</dbReference>
<dbReference type="PANTHER" id="PTHR45266">
    <property type="entry name" value="OXALOACETATE DECARBOXYLASE ALPHA CHAIN"/>
    <property type="match status" value="1"/>
</dbReference>
<gene>
    <name evidence="12" type="ORF">BSQ44_11755</name>
</gene>
<dbReference type="InterPro" id="IPR000089">
    <property type="entry name" value="Biotin_lipoyl"/>
</dbReference>
<dbReference type="InterPro" id="IPR001249">
    <property type="entry name" value="AcCoA_biotinCC"/>
</dbReference>
<name>A0A1L3SYT6_9HYPH</name>
<dbReference type="Pfam" id="PF00364">
    <property type="entry name" value="Biotin_lipoyl"/>
    <property type="match status" value="1"/>
</dbReference>
<dbReference type="Proteomes" id="UP000182840">
    <property type="component" value="Chromosome"/>
</dbReference>
<dbReference type="CDD" id="cd06850">
    <property type="entry name" value="biotinyl_domain"/>
    <property type="match status" value="1"/>
</dbReference>
<dbReference type="UniPathway" id="UPA00094"/>
<dbReference type="SUPFAM" id="SSF51230">
    <property type="entry name" value="Single hybrid motif"/>
    <property type="match status" value="1"/>
</dbReference>
<dbReference type="InterPro" id="IPR001882">
    <property type="entry name" value="Biotin_BS"/>
</dbReference>
<evidence type="ECO:0000256" key="6">
    <source>
        <dbReference type="ARBA" id="ARBA00023098"/>
    </source>
</evidence>
<keyword evidence="8 9" id="KW-0092">Biotin</keyword>
<evidence type="ECO:0000256" key="8">
    <source>
        <dbReference type="ARBA" id="ARBA00023267"/>
    </source>
</evidence>
<dbReference type="GO" id="GO:0006633">
    <property type="term" value="P:fatty acid biosynthetic process"/>
    <property type="evidence" value="ECO:0007669"/>
    <property type="project" value="UniProtKB-UniPathway"/>
</dbReference>
<evidence type="ECO:0000259" key="11">
    <source>
        <dbReference type="PROSITE" id="PS50968"/>
    </source>
</evidence>
<comment type="pathway">
    <text evidence="2 9">Lipid metabolism; fatty acid biosynthesis.</text>
</comment>
<evidence type="ECO:0000313" key="13">
    <source>
        <dbReference type="Proteomes" id="UP000182840"/>
    </source>
</evidence>
<feature type="domain" description="Lipoyl-binding" evidence="11">
    <location>
        <begin position="79"/>
        <end position="155"/>
    </location>
</feature>
<proteinExistence type="predicted"/>
<dbReference type="KEGG" id="meso:BSQ44_11755"/>
<dbReference type="PRINTS" id="PR01071">
    <property type="entry name" value="ACOABIOTINCC"/>
</dbReference>
<dbReference type="InterPro" id="IPR050709">
    <property type="entry name" value="Biotin_Carboxyl_Carrier/Decarb"/>
</dbReference>
<evidence type="ECO:0000256" key="9">
    <source>
        <dbReference type="RuleBase" id="RU364072"/>
    </source>
</evidence>
<dbReference type="PANTHER" id="PTHR45266:SF3">
    <property type="entry name" value="OXALOACETATE DECARBOXYLASE ALPHA CHAIN"/>
    <property type="match status" value="1"/>
</dbReference>
<dbReference type="PROSITE" id="PS50968">
    <property type="entry name" value="BIOTINYL_LIPOYL"/>
    <property type="match status" value="1"/>
</dbReference>
<organism evidence="12 13">
    <name type="scientific">Aquibium oceanicum</name>
    <dbReference type="NCBI Taxonomy" id="1670800"/>
    <lineage>
        <taxon>Bacteria</taxon>
        <taxon>Pseudomonadati</taxon>
        <taxon>Pseudomonadota</taxon>
        <taxon>Alphaproteobacteria</taxon>
        <taxon>Hyphomicrobiales</taxon>
        <taxon>Phyllobacteriaceae</taxon>
        <taxon>Aquibium</taxon>
    </lineage>
</organism>
<keyword evidence="6 9" id="KW-0443">Lipid metabolism</keyword>
<dbReference type="FunFam" id="2.40.50.100:FF:000003">
    <property type="entry name" value="Acetyl-CoA carboxylase biotin carboxyl carrier protein"/>
    <property type="match status" value="1"/>
</dbReference>
<dbReference type="InterPro" id="IPR011053">
    <property type="entry name" value="Single_hybrid_motif"/>
</dbReference>
<keyword evidence="7 9" id="KW-0275">Fatty acid biosynthesis</keyword>
<evidence type="ECO:0000256" key="10">
    <source>
        <dbReference type="SAM" id="MobiDB-lite"/>
    </source>
</evidence>
<protein>
    <recommendedName>
        <fullName evidence="3 9">Biotin carboxyl carrier protein of acetyl-CoA carboxylase</fullName>
    </recommendedName>
</protein>
<dbReference type="GO" id="GO:0003989">
    <property type="term" value="F:acetyl-CoA carboxylase activity"/>
    <property type="evidence" value="ECO:0007669"/>
    <property type="project" value="InterPro"/>
</dbReference>